<dbReference type="SUPFAM" id="SSF89000">
    <property type="entry name" value="post-HMGL domain-like"/>
    <property type="match status" value="1"/>
</dbReference>
<evidence type="ECO:0000256" key="12">
    <source>
        <dbReference type="HAMAP-Rule" id="MF_00572"/>
    </source>
</evidence>
<proteinExistence type="inferred from homology"/>
<dbReference type="EMBL" id="CP127295">
    <property type="protein sequence ID" value="WIY04919.1"/>
    <property type="molecule type" value="Genomic_DNA"/>
</dbReference>
<comment type="function">
    <text evidence="12">Catalyzes the condensation of the acetyl group of acetyl-CoA with 3-methyl-2-oxobutanoate (2-ketoisovalerate) to form 3-carboxy-3-hydroxy-4-methylpentanoate (2-isopropylmalate).</text>
</comment>
<keyword evidence="7 12" id="KW-0028">Amino-acid biosynthesis</keyword>
<evidence type="ECO:0000256" key="6">
    <source>
        <dbReference type="ARBA" id="ARBA00022490"/>
    </source>
</evidence>
<dbReference type="PROSITE" id="PS00816">
    <property type="entry name" value="AIPM_HOMOCIT_SYNTH_2"/>
    <property type="match status" value="1"/>
</dbReference>
<dbReference type="PANTHER" id="PTHR46911">
    <property type="match status" value="1"/>
</dbReference>
<comment type="subunit">
    <text evidence="12">Homodimer.</text>
</comment>
<name>A0A9Y2NKC8_9PSEU</name>
<keyword evidence="5 12" id="KW-0432">Leucine biosynthesis</keyword>
<comment type="subcellular location">
    <subcellularLocation>
        <location evidence="12">Cytoplasm</location>
    </subcellularLocation>
</comment>
<feature type="binding site" evidence="12">
    <location>
        <position position="66"/>
    </location>
    <ligand>
        <name>Mg(2+)</name>
        <dbReference type="ChEBI" id="CHEBI:18420"/>
    </ligand>
</feature>
<evidence type="ECO:0000256" key="10">
    <source>
        <dbReference type="ARBA" id="ARBA00022842"/>
    </source>
</evidence>
<evidence type="ECO:0000256" key="9">
    <source>
        <dbReference type="ARBA" id="ARBA00022723"/>
    </source>
</evidence>
<dbReference type="SUPFAM" id="SSF51569">
    <property type="entry name" value="Aldolase"/>
    <property type="match status" value="1"/>
</dbReference>
<evidence type="ECO:0000313" key="15">
    <source>
        <dbReference type="EMBL" id="WIY04919.1"/>
    </source>
</evidence>
<dbReference type="GO" id="GO:0000287">
    <property type="term" value="F:magnesium ion binding"/>
    <property type="evidence" value="ECO:0007669"/>
    <property type="project" value="UniProtKB-UniRule"/>
</dbReference>
<dbReference type="NCBIfam" id="NF002991">
    <property type="entry name" value="PRK03739.1"/>
    <property type="match status" value="1"/>
</dbReference>
<dbReference type="AlphaFoldDB" id="A0A9Y2NKC8"/>
<dbReference type="InterPro" id="IPR005668">
    <property type="entry name" value="IPM_Synthase"/>
</dbReference>
<feature type="region of interest" description="Disordered" evidence="13">
    <location>
        <begin position="1"/>
        <end position="24"/>
    </location>
</feature>
<evidence type="ECO:0000256" key="11">
    <source>
        <dbReference type="ARBA" id="ARBA00023304"/>
    </source>
</evidence>
<evidence type="ECO:0000259" key="14">
    <source>
        <dbReference type="PROSITE" id="PS50991"/>
    </source>
</evidence>
<dbReference type="InterPro" id="IPR000891">
    <property type="entry name" value="PYR_CT"/>
</dbReference>
<evidence type="ECO:0000256" key="7">
    <source>
        <dbReference type="ARBA" id="ARBA00022605"/>
    </source>
</evidence>
<feature type="binding site" evidence="12">
    <location>
        <position position="272"/>
    </location>
    <ligand>
        <name>Mg(2+)</name>
        <dbReference type="ChEBI" id="CHEBI:18420"/>
    </ligand>
</feature>
<evidence type="ECO:0000256" key="8">
    <source>
        <dbReference type="ARBA" id="ARBA00022679"/>
    </source>
</evidence>
<evidence type="ECO:0000313" key="16">
    <source>
        <dbReference type="Proteomes" id="UP001239397"/>
    </source>
</evidence>
<feature type="binding site" evidence="12">
    <location>
        <position position="306"/>
    </location>
    <ligand>
        <name>Mg(2+)</name>
        <dbReference type="ChEBI" id="CHEBI:18420"/>
    </ligand>
</feature>
<dbReference type="EC" id="2.3.3.13" evidence="4 12"/>
<dbReference type="PROSITE" id="PS50991">
    <property type="entry name" value="PYR_CT"/>
    <property type="match status" value="1"/>
</dbReference>
<organism evidence="15 16">
    <name type="scientific">Amycolatopsis mongoliensis</name>
    <dbReference type="NCBI Taxonomy" id="715475"/>
    <lineage>
        <taxon>Bacteria</taxon>
        <taxon>Bacillati</taxon>
        <taxon>Actinomycetota</taxon>
        <taxon>Actinomycetes</taxon>
        <taxon>Pseudonocardiales</taxon>
        <taxon>Pseudonocardiaceae</taxon>
        <taxon>Amycolatopsis</taxon>
    </lineage>
</organism>
<evidence type="ECO:0000256" key="5">
    <source>
        <dbReference type="ARBA" id="ARBA00022430"/>
    </source>
</evidence>
<evidence type="ECO:0000256" key="3">
    <source>
        <dbReference type="ARBA" id="ARBA00009767"/>
    </source>
</evidence>
<keyword evidence="11 12" id="KW-0100">Branched-chain amino acid biosynthesis</keyword>
<dbReference type="SMART" id="SM00917">
    <property type="entry name" value="LeuA_dimer"/>
    <property type="match status" value="1"/>
</dbReference>
<comment type="pathway">
    <text evidence="2 12">Amino-acid biosynthesis; L-leucine biosynthesis; L-leucine from 3-methyl-2-oxobutanoate: step 1/4.</text>
</comment>
<keyword evidence="9 12" id="KW-0479">Metal-binding</keyword>
<dbReference type="InterPro" id="IPR036230">
    <property type="entry name" value="LeuA_allosteric_dom_sf"/>
</dbReference>
<protein>
    <recommendedName>
        <fullName evidence="4 12">2-isopropylmalate synthase</fullName>
        <ecNumber evidence="4 12">2.3.3.13</ecNumber>
    </recommendedName>
    <alternativeName>
        <fullName evidence="12">Alpha-IPM synthase</fullName>
    </alternativeName>
    <alternativeName>
        <fullName evidence="12">Alpha-isopropylmalate synthase</fullName>
    </alternativeName>
</protein>
<dbReference type="SUPFAM" id="SSF110921">
    <property type="entry name" value="2-isopropylmalate synthase LeuA, allosteric (dimerisation) domain"/>
    <property type="match status" value="1"/>
</dbReference>
<sequence>MSKIRKPSRPAPADQPAWNTQRGTSMPVHRYRPWYDLVENIDLPDRTWPEKRIDRAPLWCAVDLRDGNQALIDPMSPARKRKFFDLLVRMGYKEIEVGFPAASQTDFDFVREIIEEHAIPDDVSIQVLTQCRPELIERTFKSLEGAPRAIVHIYNSTSILQRRVVFREEREGIKKIATQAAEMVVELAAKQPDTDFRFQYSPESYTGTELSYALEVCNAVTEIWQPTPEKPVILNLPATVEMATPNVYADSIEWMSRNLERRDSVILSLHPHNDRGTGIAAAELGYQAGADRIEGCLFGNGERTGNVDLVALGMNLYSQGIDPQIDFSDMDEIKRTVEYCNQLPVGERSPWGGDLVFTAFSGSHQDAINKGLDALKDAADKQGVPIDEYPWEVPYLPIDPKDVGRTYEAVIRVNSQSGKGGVAYIMKAEHQLDLPRRLQIEFSKVIQRYTDTEGGEVDPTTMYNAFAAEYLELKTPLELVRQHVQDNGDGEYDITATVRVEGDEHEVTGRGNGPIAAFFDALSTVGFDLRLLDYSEHTLSPGDDARAASYIECAISDRVFWGIGIDPSIVTASLRAVVSAVNRAHR</sequence>
<dbReference type="KEGG" id="amog:QRX60_14110"/>
<dbReference type="GO" id="GO:0005737">
    <property type="term" value="C:cytoplasm"/>
    <property type="evidence" value="ECO:0007669"/>
    <property type="project" value="UniProtKB-SubCell"/>
</dbReference>
<dbReference type="NCBIfam" id="TIGR00970">
    <property type="entry name" value="leuA_yeast"/>
    <property type="match status" value="1"/>
</dbReference>
<dbReference type="Gene3D" id="3.20.20.70">
    <property type="entry name" value="Aldolase class I"/>
    <property type="match status" value="1"/>
</dbReference>
<dbReference type="InterPro" id="IPR013709">
    <property type="entry name" value="2-isopropylmalate_synth_dimer"/>
</dbReference>
<dbReference type="Pfam" id="PF22615">
    <property type="entry name" value="IPMS_D2"/>
    <property type="match status" value="1"/>
</dbReference>
<dbReference type="GO" id="GO:0003852">
    <property type="term" value="F:2-isopropylmalate synthase activity"/>
    <property type="evidence" value="ECO:0007669"/>
    <property type="project" value="UniProtKB-UniRule"/>
</dbReference>
<keyword evidence="8 12" id="KW-0808">Transferase</keyword>
<dbReference type="HAMAP" id="MF_00572">
    <property type="entry name" value="LeuA_type2"/>
    <property type="match status" value="1"/>
</dbReference>
<dbReference type="InterPro" id="IPR013785">
    <property type="entry name" value="Aldolase_TIM"/>
</dbReference>
<feature type="domain" description="Pyruvate carboxyltransferase" evidence="14">
    <location>
        <begin position="57"/>
        <end position="331"/>
    </location>
</feature>
<dbReference type="PROSITE" id="PS00815">
    <property type="entry name" value="AIPM_HOMOCIT_SYNTH_1"/>
    <property type="match status" value="1"/>
</dbReference>
<keyword evidence="16" id="KW-1185">Reference proteome</keyword>
<dbReference type="GO" id="GO:0009098">
    <property type="term" value="P:L-leucine biosynthetic process"/>
    <property type="evidence" value="ECO:0007669"/>
    <property type="project" value="UniProtKB-UniRule"/>
</dbReference>
<dbReference type="Pfam" id="PF08502">
    <property type="entry name" value="LeuA_dimer"/>
    <property type="match status" value="1"/>
</dbReference>
<gene>
    <name evidence="12 15" type="primary">leuA</name>
    <name evidence="15" type="ORF">QRX60_14110</name>
</gene>
<dbReference type="InterPro" id="IPR039371">
    <property type="entry name" value="LeuA_N_DRE-TIM"/>
</dbReference>
<keyword evidence="6 12" id="KW-0963">Cytoplasm</keyword>
<dbReference type="FunFam" id="3.30.160.270:FF:000006">
    <property type="entry name" value="2-isopropylmalate synthase"/>
    <property type="match status" value="1"/>
</dbReference>
<keyword evidence="10 12" id="KW-0460">Magnesium</keyword>
<comment type="similarity">
    <text evidence="3 12">Belongs to the alpha-IPM synthase/homocitrate synthase family. LeuA type 2 subfamily.</text>
</comment>
<evidence type="ECO:0000256" key="2">
    <source>
        <dbReference type="ARBA" id="ARBA00004689"/>
    </source>
</evidence>
<evidence type="ECO:0000256" key="13">
    <source>
        <dbReference type="SAM" id="MobiDB-lite"/>
    </source>
</evidence>
<dbReference type="PANTHER" id="PTHR46911:SF1">
    <property type="entry name" value="2-ISOPROPYLMALATE SYNTHASE"/>
    <property type="match status" value="1"/>
</dbReference>
<dbReference type="InterPro" id="IPR054692">
    <property type="entry name" value="LeuA-like_post-cat"/>
</dbReference>
<dbReference type="Pfam" id="PF00682">
    <property type="entry name" value="HMGL-like"/>
    <property type="match status" value="1"/>
</dbReference>
<dbReference type="Proteomes" id="UP001239397">
    <property type="component" value="Chromosome"/>
</dbReference>
<keyword evidence="15" id="KW-0012">Acyltransferase</keyword>
<accession>A0A9Y2NKC8</accession>
<evidence type="ECO:0000256" key="1">
    <source>
        <dbReference type="ARBA" id="ARBA00000064"/>
    </source>
</evidence>
<evidence type="ECO:0000256" key="4">
    <source>
        <dbReference type="ARBA" id="ARBA00012973"/>
    </source>
</evidence>
<dbReference type="RefSeq" id="WP_286001234.1">
    <property type="nucleotide sequence ID" value="NZ_CP127295.1"/>
</dbReference>
<feature type="binding site" evidence="12">
    <location>
        <position position="270"/>
    </location>
    <ligand>
        <name>Mg(2+)</name>
        <dbReference type="ChEBI" id="CHEBI:18420"/>
    </ligand>
</feature>
<feature type="region of interest" description="Regulatory domain" evidence="12">
    <location>
        <begin position="473"/>
        <end position="586"/>
    </location>
</feature>
<dbReference type="CDD" id="cd07942">
    <property type="entry name" value="DRE_TIM_LeuA"/>
    <property type="match status" value="1"/>
</dbReference>
<dbReference type="Gene3D" id="3.30.160.270">
    <property type="match status" value="1"/>
</dbReference>
<reference evidence="15 16" key="1">
    <citation type="submission" date="2023-06" db="EMBL/GenBank/DDBJ databases">
        <authorList>
            <person name="Oyuntsetseg B."/>
            <person name="Kim S.B."/>
        </authorList>
    </citation>
    <scope>NUCLEOTIDE SEQUENCE [LARGE SCALE GENOMIC DNA]</scope>
    <source>
        <strain evidence="15 16">4-36</strain>
    </source>
</reference>
<dbReference type="FunFam" id="3.20.20.70:FF:000045">
    <property type="entry name" value="2-isopropylmalate synthase"/>
    <property type="match status" value="1"/>
</dbReference>
<comment type="cofactor">
    <cofactor evidence="12">
        <name>Mg(2+)</name>
        <dbReference type="ChEBI" id="CHEBI:18420"/>
    </cofactor>
</comment>
<comment type="catalytic activity">
    <reaction evidence="1 12">
        <text>3-methyl-2-oxobutanoate + acetyl-CoA + H2O = (2S)-2-isopropylmalate + CoA + H(+)</text>
        <dbReference type="Rhea" id="RHEA:21524"/>
        <dbReference type="ChEBI" id="CHEBI:1178"/>
        <dbReference type="ChEBI" id="CHEBI:11851"/>
        <dbReference type="ChEBI" id="CHEBI:15377"/>
        <dbReference type="ChEBI" id="CHEBI:15378"/>
        <dbReference type="ChEBI" id="CHEBI:57287"/>
        <dbReference type="ChEBI" id="CHEBI:57288"/>
        <dbReference type="EC" id="2.3.3.13"/>
    </reaction>
</comment>
<dbReference type="InterPro" id="IPR002034">
    <property type="entry name" value="AIPM/Hcit_synth_CS"/>
</dbReference>
<dbReference type="GO" id="GO:0003985">
    <property type="term" value="F:acetyl-CoA C-acetyltransferase activity"/>
    <property type="evidence" value="ECO:0007669"/>
    <property type="project" value="UniProtKB-UniRule"/>
</dbReference>